<evidence type="ECO:0000256" key="10">
    <source>
        <dbReference type="HAMAP-Rule" id="MF_01569"/>
    </source>
</evidence>
<evidence type="ECO:0000256" key="4">
    <source>
        <dbReference type="ARBA" id="ARBA00022598"/>
    </source>
</evidence>
<dbReference type="Pfam" id="PF00587">
    <property type="entry name" value="tRNA-synt_2b"/>
    <property type="match status" value="1"/>
</dbReference>
<dbReference type="PROSITE" id="PS50862">
    <property type="entry name" value="AA_TRNA_LIGASE_II"/>
    <property type="match status" value="1"/>
</dbReference>
<organism evidence="12">
    <name type="scientific">Candidatus Kentrum sp. LFY</name>
    <dbReference type="NCBI Taxonomy" id="2126342"/>
    <lineage>
        <taxon>Bacteria</taxon>
        <taxon>Pseudomonadati</taxon>
        <taxon>Pseudomonadota</taxon>
        <taxon>Gammaproteobacteria</taxon>
        <taxon>Candidatus Kentrum</taxon>
    </lineage>
</organism>
<sequence length="572" mass="63337">MRTSRILLATLKETPTDAEVISHRLMLRAGMIRRLASGLYSWLPLGLRVLRKVENIVREEMDRAGAQEILMPAVQPVELWQESGRWDQFGPELLRLRDRHQREFCFGPTHEEVITDLVRREIRSYKQLPANFYQIQTKFRDEIRPRFGVMRAREFLMKDAYSFHTDTDSLADTYREMRDAYCRIFTRAGLDFRIVAADSGAMGGRKSEEFHVLAESGEDAIAFGQDHGKTGFAANIELVPAPPPQGERVPPSRDMRVVDTKQQHTIDEVSAFLGTTPSQCLKTIIVRGRDGGLVALVLRGDHELNVVKAARLSHVEAPIAFADAGQIQNTIGAPPGSIGPVGLDIPIFVDHAAALVTDFVCGANVEGRHLVGVNWGRDLPEPETLDLRNVVQGDPSPDGQGTLEIARGIEVGHIFQLGTKYSEAMHAVCLTEAGQAIPLVMGCYGIGVSRVVAAAIEQHHDENGIRWPVAIAPFQVALLPMNMHKSQRLRDAVEKLHGEFRDAGVEVLLDDRAIRPGVMFADMDLIGFPHRVVLGERGLDAGQVEYKGRGEQETTQVPLDEIVAFVGERIAG</sequence>
<dbReference type="GO" id="GO:0004827">
    <property type="term" value="F:proline-tRNA ligase activity"/>
    <property type="evidence" value="ECO:0007669"/>
    <property type="project" value="UniProtKB-UniRule"/>
</dbReference>
<proteinExistence type="inferred from homology"/>
<dbReference type="GO" id="GO:0006433">
    <property type="term" value="P:prolyl-tRNA aminoacylation"/>
    <property type="evidence" value="ECO:0007669"/>
    <property type="project" value="UniProtKB-UniRule"/>
</dbReference>
<dbReference type="CDD" id="cd00779">
    <property type="entry name" value="ProRS_core_prok"/>
    <property type="match status" value="1"/>
</dbReference>
<dbReference type="PIRSF" id="PIRSF001535">
    <property type="entry name" value="ProRS_1"/>
    <property type="match status" value="1"/>
</dbReference>
<dbReference type="PANTHER" id="PTHR42753:SF2">
    <property type="entry name" value="PROLINE--TRNA LIGASE"/>
    <property type="match status" value="1"/>
</dbReference>
<dbReference type="Pfam" id="PF04073">
    <property type="entry name" value="tRNA_edit"/>
    <property type="match status" value="1"/>
</dbReference>
<dbReference type="PANTHER" id="PTHR42753">
    <property type="entry name" value="MITOCHONDRIAL RIBOSOME PROTEIN L39/PROLYL-TRNA LIGASE FAMILY MEMBER"/>
    <property type="match status" value="1"/>
</dbReference>
<dbReference type="Gene3D" id="3.90.960.10">
    <property type="entry name" value="YbaK/aminoacyl-tRNA synthetase-associated domain"/>
    <property type="match status" value="1"/>
</dbReference>
<dbReference type="FunFam" id="3.30.930.10:FF:000043">
    <property type="entry name" value="Proline--tRNA ligase"/>
    <property type="match status" value="1"/>
</dbReference>
<evidence type="ECO:0000256" key="9">
    <source>
        <dbReference type="ARBA" id="ARBA00047671"/>
    </source>
</evidence>
<evidence type="ECO:0000256" key="2">
    <source>
        <dbReference type="ARBA" id="ARBA00011738"/>
    </source>
</evidence>
<dbReference type="InterPro" id="IPR006195">
    <property type="entry name" value="aa-tRNA-synth_II"/>
</dbReference>
<dbReference type="EC" id="6.1.1.15" evidence="10"/>
<dbReference type="InterPro" id="IPR004154">
    <property type="entry name" value="Anticodon-bd"/>
</dbReference>
<name>A0A450WU41_9GAMM</name>
<dbReference type="HAMAP" id="MF_01569">
    <property type="entry name" value="Pro_tRNA_synth_type1"/>
    <property type="match status" value="1"/>
</dbReference>
<comment type="function">
    <text evidence="10">Catalyzes the attachment of proline to tRNA(Pro) in a two-step reaction: proline is first activated by ATP to form Pro-AMP and then transferred to the acceptor end of tRNA(Pro). As ProRS can inadvertently accommodate and process non-cognate amino acids such as alanine and cysteine, to avoid such errors it has two additional distinct editing activities against alanine. One activity is designated as 'pretransfer' editing and involves the tRNA(Pro)-independent hydrolysis of activated Ala-AMP. The other activity is designated 'posttransfer' editing and involves deacylation of mischarged Ala-tRNA(Pro). The misacylated Cys-tRNA(Pro) is not edited by ProRS.</text>
</comment>
<keyword evidence="4 10" id="KW-0436">Ligase</keyword>
<dbReference type="SUPFAM" id="SSF52954">
    <property type="entry name" value="Class II aaRS ABD-related"/>
    <property type="match status" value="1"/>
</dbReference>
<dbReference type="InterPro" id="IPR045864">
    <property type="entry name" value="aa-tRNA-synth_II/BPL/LPL"/>
</dbReference>
<dbReference type="InterPro" id="IPR036754">
    <property type="entry name" value="YbaK/aa-tRNA-synt-asso_dom_sf"/>
</dbReference>
<dbReference type="InterPro" id="IPR002316">
    <property type="entry name" value="Pro-tRNA-ligase_IIa"/>
</dbReference>
<evidence type="ECO:0000256" key="3">
    <source>
        <dbReference type="ARBA" id="ARBA00022490"/>
    </source>
</evidence>
<dbReference type="GO" id="GO:0005524">
    <property type="term" value="F:ATP binding"/>
    <property type="evidence" value="ECO:0007669"/>
    <property type="project" value="UniProtKB-UniRule"/>
</dbReference>
<dbReference type="GO" id="GO:0002161">
    <property type="term" value="F:aminoacyl-tRNA deacylase activity"/>
    <property type="evidence" value="ECO:0007669"/>
    <property type="project" value="InterPro"/>
</dbReference>
<dbReference type="InterPro" id="IPR033730">
    <property type="entry name" value="ProRS_core_prok"/>
</dbReference>
<dbReference type="CDD" id="cd04334">
    <property type="entry name" value="ProRS-INS"/>
    <property type="match status" value="1"/>
</dbReference>
<dbReference type="NCBIfam" id="TIGR00409">
    <property type="entry name" value="proS_fam_II"/>
    <property type="match status" value="1"/>
</dbReference>
<dbReference type="Gene3D" id="3.40.50.800">
    <property type="entry name" value="Anticodon-binding domain"/>
    <property type="match status" value="1"/>
</dbReference>
<dbReference type="InterPro" id="IPR050062">
    <property type="entry name" value="Pro-tRNA_synthetase"/>
</dbReference>
<evidence type="ECO:0000256" key="6">
    <source>
        <dbReference type="ARBA" id="ARBA00022840"/>
    </source>
</evidence>
<dbReference type="Gene3D" id="3.30.930.10">
    <property type="entry name" value="Bira Bifunctional Protein, Domain 2"/>
    <property type="match status" value="2"/>
</dbReference>
<evidence type="ECO:0000256" key="8">
    <source>
        <dbReference type="ARBA" id="ARBA00023146"/>
    </source>
</evidence>
<dbReference type="Pfam" id="PF03129">
    <property type="entry name" value="HGTP_anticodon"/>
    <property type="match status" value="1"/>
</dbReference>
<gene>
    <name evidence="10" type="primary">proS</name>
    <name evidence="12" type="ORF">BECKLFY1418C_GA0070996_107412</name>
</gene>
<comment type="catalytic activity">
    <reaction evidence="9 10">
        <text>tRNA(Pro) + L-proline + ATP = L-prolyl-tRNA(Pro) + AMP + diphosphate</text>
        <dbReference type="Rhea" id="RHEA:14305"/>
        <dbReference type="Rhea" id="RHEA-COMP:9700"/>
        <dbReference type="Rhea" id="RHEA-COMP:9702"/>
        <dbReference type="ChEBI" id="CHEBI:30616"/>
        <dbReference type="ChEBI" id="CHEBI:33019"/>
        <dbReference type="ChEBI" id="CHEBI:60039"/>
        <dbReference type="ChEBI" id="CHEBI:78442"/>
        <dbReference type="ChEBI" id="CHEBI:78532"/>
        <dbReference type="ChEBI" id="CHEBI:456215"/>
        <dbReference type="EC" id="6.1.1.15"/>
    </reaction>
</comment>
<evidence type="ECO:0000256" key="1">
    <source>
        <dbReference type="ARBA" id="ARBA00004496"/>
    </source>
</evidence>
<dbReference type="InterPro" id="IPR002314">
    <property type="entry name" value="aa-tRNA-synt_IIb"/>
</dbReference>
<keyword evidence="5 10" id="KW-0547">Nucleotide-binding</keyword>
<evidence type="ECO:0000313" key="12">
    <source>
        <dbReference type="EMBL" id="VFK20529.1"/>
    </source>
</evidence>
<dbReference type="InterPro" id="IPR007214">
    <property type="entry name" value="YbaK/aa-tRNA-synth-assoc-dom"/>
</dbReference>
<dbReference type="CDD" id="cd00861">
    <property type="entry name" value="ProRS_anticodon_short"/>
    <property type="match status" value="1"/>
</dbReference>
<dbReference type="SUPFAM" id="SSF55681">
    <property type="entry name" value="Class II aaRS and biotin synthetases"/>
    <property type="match status" value="1"/>
</dbReference>
<dbReference type="NCBIfam" id="NF006625">
    <property type="entry name" value="PRK09194.1"/>
    <property type="match status" value="1"/>
</dbReference>
<keyword evidence="6 10" id="KW-0067">ATP-binding</keyword>
<accession>A0A450WU41</accession>
<evidence type="ECO:0000256" key="7">
    <source>
        <dbReference type="ARBA" id="ARBA00022917"/>
    </source>
</evidence>
<comment type="similarity">
    <text evidence="10">Belongs to the class-II aminoacyl-tRNA synthetase family. ProS type 1 subfamily.</text>
</comment>
<dbReference type="SUPFAM" id="SSF55826">
    <property type="entry name" value="YbaK/ProRS associated domain"/>
    <property type="match status" value="1"/>
</dbReference>
<dbReference type="GO" id="GO:0005829">
    <property type="term" value="C:cytosol"/>
    <property type="evidence" value="ECO:0007669"/>
    <property type="project" value="TreeGrafter"/>
</dbReference>
<dbReference type="InterPro" id="IPR004500">
    <property type="entry name" value="Pro-tRNA-synth_IIa_bac-type"/>
</dbReference>
<dbReference type="InterPro" id="IPR023717">
    <property type="entry name" value="Pro-tRNA-Synthase_IIa_type1"/>
</dbReference>
<evidence type="ECO:0000259" key="11">
    <source>
        <dbReference type="PROSITE" id="PS50862"/>
    </source>
</evidence>
<dbReference type="InterPro" id="IPR036621">
    <property type="entry name" value="Anticodon-bd_dom_sf"/>
</dbReference>
<dbReference type="PRINTS" id="PR01046">
    <property type="entry name" value="TRNASYNTHPRO"/>
</dbReference>
<dbReference type="InterPro" id="IPR044140">
    <property type="entry name" value="ProRS_anticodon_short"/>
</dbReference>
<evidence type="ECO:0000256" key="5">
    <source>
        <dbReference type="ARBA" id="ARBA00022741"/>
    </source>
</evidence>
<reference evidence="12" key="1">
    <citation type="submission" date="2019-02" db="EMBL/GenBank/DDBJ databases">
        <authorList>
            <person name="Gruber-Vodicka R. H."/>
            <person name="Seah K. B. B."/>
        </authorList>
    </citation>
    <scope>NUCLEOTIDE SEQUENCE</scope>
    <source>
        <strain evidence="12">BECK_BY7</strain>
    </source>
</reference>
<comment type="subcellular location">
    <subcellularLocation>
        <location evidence="1 10">Cytoplasm</location>
    </subcellularLocation>
</comment>
<dbReference type="FunFam" id="3.30.930.10:FF:000062">
    <property type="entry name" value="Proline--tRNA ligase"/>
    <property type="match status" value="1"/>
</dbReference>
<protein>
    <recommendedName>
        <fullName evidence="10">Proline--tRNA ligase</fullName>
        <ecNumber evidence="10">6.1.1.15</ecNumber>
    </recommendedName>
    <alternativeName>
        <fullName evidence="10">Prolyl-tRNA synthetase</fullName>
        <shortName evidence="10">ProRS</shortName>
    </alternativeName>
</protein>
<comment type="subunit">
    <text evidence="2 10">Homodimer.</text>
</comment>
<dbReference type="AlphaFoldDB" id="A0A450WU41"/>
<comment type="domain">
    <text evidence="10">Consists of three domains: the N-terminal catalytic domain, the editing domain and the C-terminal anticodon-binding domain.</text>
</comment>
<keyword evidence="8 10" id="KW-0030">Aminoacyl-tRNA synthetase</keyword>
<keyword evidence="3 10" id="KW-0963">Cytoplasm</keyword>
<keyword evidence="7 10" id="KW-0648">Protein biosynthesis</keyword>
<feature type="domain" description="Aminoacyl-transfer RNA synthetases class-II family profile" evidence="11">
    <location>
        <begin position="33"/>
        <end position="468"/>
    </location>
</feature>
<dbReference type="EMBL" id="CAADFN010000074">
    <property type="protein sequence ID" value="VFK20529.1"/>
    <property type="molecule type" value="Genomic_DNA"/>
</dbReference>